<dbReference type="EMBL" id="JAQIZT010000018">
    <property type="protein sequence ID" value="KAJ6957342.1"/>
    <property type="molecule type" value="Genomic_DNA"/>
</dbReference>
<gene>
    <name evidence="2" type="ORF">NC653_039317</name>
</gene>
<keyword evidence="3" id="KW-1185">Reference proteome</keyword>
<protein>
    <submittedName>
        <fullName evidence="2">Uncharacterized protein</fullName>
    </submittedName>
</protein>
<reference evidence="2 3" key="1">
    <citation type="journal article" date="2023" name="Mol. Ecol. Resour.">
        <title>Chromosome-level genome assembly of a triploid poplar Populus alba 'Berolinensis'.</title>
        <authorList>
            <person name="Chen S."/>
            <person name="Yu Y."/>
            <person name="Wang X."/>
            <person name="Wang S."/>
            <person name="Zhang T."/>
            <person name="Zhou Y."/>
            <person name="He R."/>
            <person name="Meng N."/>
            <person name="Wang Y."/>
            <person name="Liu W."/>
            <person name="Liu Z."/>
            <person name="Liu J."/>
            <person name="Guo Q."/>
            <person name="Huang H."/>
            <person name="Sederoff R.R."/>
            <person name="Wang G."/>
            <person name="Qu G."/>
            <person name="Chen S."/>
        </authorList>
    </citation>
    <scope>NUCLEOTIDE SEQUENCE [LARGE SCALE GENOMIC DNA]</scope>
    <source>
        <strain evidence="2">SC-2020</strain>
    </source>
</reference>
<dbReference type="Proteomes" id="UP001164929">
    <property type="component" value="Chromosome 18"/>
</dbReference>
<dbReference type="InterPro" id="IPR055358">
    <property type="entry name" value="CHCR"/>
</dbReference>
<evidence type="ECO:0000313" key="3">
    <source>
        <dbReference type="Proteomes" id="UP001164929"/>
    </source>
</evidence>
<feature type="repeat" description="CHCR" evidence="1">
    <location>
        <begin position="39"/>
        <end position="106"/>
    </location>
</feature>
<dbReference type="PANTHER" id="PTHR10292:SF1">
    <property type="entry name" value="CLATHRIN HEAVY CHAIN"/>
    <property type="match status" value="1"/>
</dbReference>
<sequence>MVPSATDLPTQPIQIANNLPNRGQLLDDECPGDFIKGLILSVCSLLPVEPLVEECEKKNRLRLLTQFLEHLVSEGSQDVHVHNALGKISLLEIITHNTPSRFLHGM</sequence>
<dbReference type="GO" id="GO:0071439">
    <property type="term" value="C:clathrin complex"/>
    <property type="evidence" value="ECO:0007669"/>
    <property type="project" value="TreeGrafter"/>
</dbReference>
<dbReference type="InterPro" id="IPR000547">
    <property type="entry name" value="Clathrin_H-chain/VPS_repeat"/>
</dbReference>
<dbReference type="GO" id="GO:0006886">
    <property type="term" value="P:intracellular protein transport"/>
    <property type="evidence" value="ECO:0007669"/>
    <property type="project" value="UniProtKB-UniRule"/>
</dbReference>
<proteinExistence type="predicted"/>
<dbReference type="AlphaFoldDB" id="A0AAD6PRZ1"/>
<comment type="caution">
    <text evidence="2">The sequence shown here is derived from an EMBL/GenBank/DDBJ whole genome shotgun (WGS) entry which is preliminary data.</text>
</comment>
<dbReference type="PROSITE" id="PS50236">
    <property type="entry name" value="CHCR"/>
    <property type="match status" value="1"/>
</dbReference>
<organism evidence="2 3">
    <name type="scientific">Populus alba x Populus x berolinensis</name>
    <dbReference type="NCBI Taxonomy" id="444605"/>
    <lineage>
        <taxon>Eukaryota</taxon>
        <taxon>Viridiplantae</taxon>
        <taxon>Streptophyta</taxon>
        <taxon>Embryophyta</taxon>
        <taxon>Tracheophyta</taxon>
        <taxon>Spermatophyta</taxon>
        <taxon>Magnoliopsida</taxon>
        <taxon>eudicotyledons</taxon>
        <taxon>Gunneridae</taxon>
        <taxon>Pentapetalae</taxon>
        <taxon>rosids</taxon>
        <taxon>fabids</taxon>
        <taxon>Malpighiales</taxon>
        <taxon>Salicaceae</taxon>
        <taxon>Saliceae</taxon>
        <taxon>Populus</taxon>
    </lineage>
</organism>
<dbReference type="GO" id="GO:0006898">
    <property type="term" value="P:receptor-mediated endocytosis"/>
    <property type="evidence" value="ECO:0007669"/>
    <property type="project" value="TreeGrafter"/>
</dbReference>
<evidence type="ECO:0000256" key="1">
    <source>
        <dbReference type="PROSITE-ProRule" id="PRU01006"/>
    </source>
</evidence>
<dbReference type="GO" id="GO:0009506">
    <property type="term" value="C:plasmodesma"/>
    <property type="evidence" value="ECO:0007669"/>
    <property type="project" value="TreeGrafter"/>
</dbReference>
<dbReference type="GO" id="GO:0009507">
    <property type="term" value="C:chloroplast"/>
    <property type="evidence" value="ECO:0007669"/>
    <property type="project" value="TreeGrafter"/>
</dbReference>
<dbReference type="PANTHER" id="PTHR10292">
    <property type="entry name" value="CLATHRIN HEAVY CHAIN RELATED"/>
    <property type="match status" value="1"/>
</dbReference>
<dbReference type="GO" id="GO:0005794">
    <property type="term" value="C:Golgi apparatus"/>
    <property type="evidence" value="ECO:0007669"/>
    <property type="project" value="TreeGrafter"/>
</dbReference>
<accession>A0AAD6PRZ1</accession>
<dbReference type="Pfam" id="PF00637">
    <property type="entry name" value="Clathrin"/>
    <property type="match status" value="1"/>
</dbReference>
<evidence type="ECO:0000313" key="2">
    <source>
        <dbReference type="EMBL" id="KAJ6957342.1"/>
    </source>
</evidence>
<dbReference type="GO" id="GO:0005886">
    <property type="term" value="C:plasma membrane"/>
    <property type="evidence" value="ECO:0007669"/>
    <property type="project" value="TreeGrafter"/>
</dbReference>
<name>A0AAD6PRZ1_9ROSI</name>
<dbReference type="GO" id="GO:0032051">
    <property type="term" value="F:clathrin light chain binding"/>
    <property type="evidence" value="ECO:0007669"/>
    <property type="project" value="TreeGrafter"/>
</dbReference>